<gene>
    <name evidence="4" type="ORF">ILUMI_14920</name>
</gene>
<dbReference type="AlphaFoldDB" id="A0A8K0GAG6"/>
<dbReference type="GO" id="GO:0004252">
    <property type="term" value="F:serine-type endopeptidase activity"/>
    <property type="evidence" value="ECO:0007669"/>
    <property type="project" value="InterPro"/>
</dbReference>
<dbReference type="GO" id="GO:0006508">
    <property type="term" value="P:proteolysis"/>
    <property type="evidence" value="ECO:0007669"/>
    <property type="project" value="InterPro"/>
</dbReference>
<comment type="similarity">
    <text evidence="2">Belongs to the peptidase S1 family. CLIP subfamily.</text>
</comment>
<evidence type="ECO:0000256" key="2">
    <source>
        <dbReference type="ARBA" id="ARBA00024195"/>
    </source>
</evidence>
<dbReference type="Pfam" id="PF00089">
    <property type="entry name" value="Trypsin"/>
    <property type="match status" value="1"/>
</dbReference>
<dbReference type="PROSITE" id="PS50240">
    <property type="entry name" value="TRYPSIN_DOM"/>
    <property type="match status" value="1"/>
</dbReference>
<reference evidence="4" key="1">
    <citation type="submission" date="2019-08" db="EMBL/GenBank/DDBJ databases">
        <title>The genome of the North American firefly Photinus pyralis.</title>
        <authorList>
            <consortium name="Photinus pyralis genome working group"/>
            <person name="Fallon T.R."/>
            <person name="Sander Lower S.E."/>
            <person name="Weng J.-K."/>
        </authorList>
    </citation>
    <scope>NUCLEOTIDE SEQUENCE</scope>
    <source>
        <strain evidence="4">TRF0915ILg1</strain>
        <tissue evidence="4">Whole body</tissue>
    </source>
</reference>
<protein>
    <recommendedName>
        <fullName evidence="3">Peptidase S1 domain-containing protein</fullName>
    </recommendedName>
</protein>
<accession>A0A8K0GAG6</accession>
<evidence type="ECO:0000256" key="1">
    <source>
        <dbReference type="ARBA" id="ARBA00023157"/>
    </source>
</evidence>
<dbReference type="SUPFAM" id="SSF50494">
    <property type="entry name" value="Trypsin-like serine proteases"/>
    <property type="match status" value="1"/>
</dbReference>
<comment type="caution">
    <text evidence="4">The sequence shown here is derived from an EMBL/GenBank/DDBJ whole genome shotgun (WGS) entry which is preliminary data.</text>
</comment>
<dbReference type="InterPro" id="IPR043504">
    <property type="entry name" value="Peptidase_S1_PA_chymotrypsin"/>
</dbReference>
<dbReference type="InterPro" id="IPR051487">
    <property type="entry name" value="Ser/Thr_Proteases_Immune/Dev"/>
</dbReference>
<keyword evidence="5" id="KW-1185">Reference proteome</keyword>
<dbReference type="Gene3D" id="2.40.10.10">
    <property type="entry name" value="Trypsin-like serine proteases"/>
    <property type="match status" value="1"/>
</dbReference>
<name>A0A8K0GAG6_IGNLU</name>
<evidence type="ECO:0000313" key="4">
    <source>
        <dbReference type="EMBL" id="KAF2891253.1"/>
    </source>
</evidence>
<proteinExistence type="inferred from homology"/>
<dbReference type="Proteomes" id="UP000801492">
    <property type="component" value="Unassembled WGS sequence"/>
</dbReference>
<dbReference type="InterPro" id="IPR001254">
    <property type="entry name" value="Trypsin_dom"/>
</dbReference>
<feature type="domain" description="Peptidase S1" evidence="3">
    <location>
        <begin position="1"/>
        <end position="142"/>
    </location>
</feature>
<dbReference type="EMBL" id="VTPC01035608">
    <property type="protein sequence ID" value="KAF2891253.1"/>
    <property type="molecule type" value="Genomic_DNA"/>
</dbReference>
<keyword evidence="1" id="KW-1015">Disulfide bond</keyword>
<sequence>MNMYDNNIALLLTTIGFTAKNERPVNVPLIGMSKATYTSISIGMNFRWKDMLLMGGEVIVTSTKECRSFYRWLGKHVSERMFCAKAVLHTPDLCNGAKGAPLIVDRVLIGILSYSEECSTDHFPATFTKIELFVRWMIKIMKAHETPPLDSKEVDYD</sequence>
<dbReference type="OrthoDB" id="6380398at2759"/>
<dbReference type="InterPro" id="IPR009003">
    <property type="entry name" value="Peptidase_S1_PA"/>
</dbReference>
<organism evidence="4 5">
    <name type="scientific">Ignelater luminosus</name>
    <name type="common">Cucubano</name>
    <name type="synonym">Pyrophorus luminosus</name>
    <dbReference type="NCBI Taxonomy" id="2038154"/>
    <lineage>
        <taxon>Eukaryota</taxon>
        <taxon>Metazoa</taxon>
        <taxon>Ecdysozoa</taxon>
        <taxon>Arthropoda</taxon>
        <taxon>Hexapoda</taxon>
        <taxon>Insecta</taxon>
        <taxon>Pterygota</taxon>
        <taxon>Neoptera</taxon>
        <taxon>Endopterygota</taxon>
        <taxon>Coleoptera</taxon>
        <taxon>Polyphaga</taxon>
        <taxon>Elateriformia</taxon>
        <taxon>Elateroidea</taxon>
        <taxon>Elateridae</taxon>
        <taxon>Agrypninae</taxon>
        <taxon>Pyrophorini</taxon>
        <taxon>Ignelater</taxon>
    </lineage>
</organism>
<dbReference type="PANTHER" id="PTHR24256">
    <property type="entry name" value="TRYPTASE-RELATED"/>
    <property type="match status" value="1"/>
</dbReference>
<evidence type="ECO:0000259" key="3">
    <source>
        <dbReference type="PROSITE" id="PS50240"/>
    </source>
</evidence>
<evidence type="ECO:0000313" key="5">
    <source>
        <dbReference type="Proteomes" id="UP000801492"/>
    </source>
</evidence>